<protein>
    <submittedName>
        <fullName evidence="2">BZIP domain-containing protein</fullName>
    </submittedName>
</protein>
<sequence length="227" mass="26415">MTYPHDQDLCDHVPDIEGTPYGREYSYVSDYPTNNNIQNYNSYYEKNYNECNGNFNQCYTTNYETPSSEEIMLPISNNCITNHGHFVIPEEDQDPVKRIFDEISAECEHLLLKKNCEECRMKPNENFKYDGLQDNSLNTNKSAAATTTTEIFVADEETTQLALSMKRKREQNKMAAARYREKRKHINKSTKAEIDLLEKRNVELKSAVKDYQKEINALRKKLGLPSQ</sequence>
<organism evidence="1 2">
    <name type="scientific">Panagrolaimus sp. ES5</name>
    <dbReference type="NCBI Taxonomy" id="591445"/>
    <lineage>
        <taxon>Eukaryota</taxon>
        <taxon>Metazoa</taxon>
        <taxon>Ecdysozoa</taxon>
        <taxon>Nematoda</taxon>
        <taxon>Chromadorea</taxon>
        <taxon>Rhabditida</taxon>
        <taxon>Tylenchina</taxon>
        <taxon>Panagrolaimomorpha</taxon>
        <taxon>Panagrolaimoidea</taxon>
        <taxon>Panagrolaimidae</taxon>
        <taxon>Panagrolaimus</taxon>
    </lineage>
</organism>
<dbReference type="Proteomes" id="UP000887579">
    <property type="component" value="Unplaced"/>
</dbReference>
<proteinExistence type="predicted"/>
<dbReference type="WBParaSite" id="ES5_v2.g15281.t1">
    <property type="protein sequence ID" value="ES5_v2.g15281.t1"/>
    <property type="gene ID" value="ES5_v2.g15281"/>
</dbReference>
<evidence type="ECO:0000313" key="2">
    <source>
        <dbReference type="WBParaSite" id="ES5_v2.g15281.t1"/>
    </source>
</evidence>
<name>A0AC34FDE5_9BILA</name>
<accession>A0AC34FDE5</accession>
<reference evidence="2" key="1">
    <citation type="submission" date="2022-11" db="UniProtKB">
        <authorList>
            <consortium name="WormBaseParasite"/>
        </authorList>
    </citation>
    <scope>IDENTIFICATION</scope>
</reference>
<evidence type="ECO:0000313" key="1">
    <source>
        <dbReference type="Proteomes" id="UP000887579"/>
    </source>
</evidence>